<dbReference type="CDD" id="cd16276">
    <property type="entry name" value="metallo-hydrolase-like_MBL-fold"/>
    <property type="match status" value="1"/>
</dbReference>
<organism evidence="2 3">
    <name type="scientific">Herbidospora solisilvae</name>
    <dbReference type="NCBI Taxonomy" id="2696284"/>
    <lineage>
        <taxon>Bacteria</taxon>
        <taxon>Bacillati</taxon>
        <taxon>Actinomycetota</taxon>
        <taxon>Actinomycetes</taxon>
        <taxon>Streptosporangiales</taxon>
        <taxon>Streptosporangiaceae</taxon>
        <taxon>Herbidospora</taxon>
    </lineage>
</organism>
<protein>
    <submittedName>
        <fullName evidence="2">MBL fold metallo-hydrolase</fullName>
    </submittedName>
</protein>
<dbReference type="SMART" id="SM00849">
    <property type="entry name" value="Lactamase_B"/>
    <property type="match status" value="1"/>
</dbReference>
<accession>A0A7C9J6C2</accession>
<dbReference type="GO" id="GO:0016787">
    <property type="term" value="F:hydrolase activity"/>
    <property type="evidence" value="ECO:0007669"/>
    <property type="project" value="UniProtKB-KW"/>
</dbReference>
<sequence>MAGKYGDFYAAQKWGFPKAVAAEHAPSPRQFMPDHIHDPSFYERNWHKEEIGDGFYWVTTPSGYEAAFMPTGSGVVVIDAPPPLGENLFAAIESVTDEPVTHVIYSHWHSDHIGAASMFGPKVKIIAHDVTRELLARFPDPYRPLPTDTFTTDETLEVGGRRLELSYKGADHCPGNIYIYAPEEKVLTKIDIVSPGSVTFMHCDASENISGFYQAHDDILSYDFKALVGGHITRWGTREDVETAREYWHDMLAASDEALKEMSTRDVLEGFHQGTGREHRLVGAENFINSMVNYITDKVLSKTTSNGQAWPERLAGATTFTKYHAFTVMESSRLERTHHGYQRRGTGGAWYVV</sequence>
<reference evidence="2 3" key="1">
    <citation type="submission" date="2020-01" db="EMBL/GenBank/DDBJ databases">
        <title>Herbidospora sp. NEAU-GS84 nov., a novel actinomycete isolated from soil.</title>
        <authorList>
            <person name="Han L."/>
        </authorList>
    </citation>
    <scope>NUCLEOTIDE SEQUENCE [LARGE SCALE GENOMIC DNA]</scope>
    <source>
        <strain evidence="2 3">NEAU-GS84</strain>
    </source>
</reference>
<dbReference type="PANTHER" id="PTHR42951:SF4">
    <property type="entry name" value="ACYL-COENZYME A THIOESTERASE MBLAC2"/>
    <property type="match status" value="1"/>
</dbReference>
<dbReference type="Proteomes" id="UP000479526">
    <property type="component" value="Unassembled WGS sequence"/>
</dbReference>
<evidence type="ECO:0000313" key="2">
    <source>
        <dbReference type="EMBL" id="NAS25847.1"/>
    </source>
</evidence>
<evidence type="ECO:0000313" key="3">
    <source>
        <dbReference type="Proteomes" id="UP000479526"/>
    </source>
</evidence>
<evidence type="ECO:0000259" key="1">
    <source>
        <dbReference type="SMART" id="SM00849"/>
    </source>
</evidence>
<dbReference type="PANTHER" id="PTHR42951">
    <property type="entry name" value="METALLO-BETA-LACTAMASE DOMAIN-CONTAINING"/>
    <property type="match status" value="1"/>
</dbReference>
<gene>
    <name evidence="2" type="ORF">GT755_29715</name>
</gene>
<dbReference type="SUPFAM" id="SSF56281">
    <property type="entry name" value="Metallo-hydrolase/oxidoreductase"/>
    <property type="match status" value="1"/>
</dbReference>
<dbReference type="Pfam" id="PF00753">
    <property type="entry name" value="Lactamase_B"/>
    <property type="match status" value="1"/>
</dbReference>
<dbReference type="EMBL" id="WXEW01000009">
    <property type="protein sequence ID" value="NAS25847.1"/>
    <property type="molecule type" value="Genomic_DNA"/>
</dbReference>
<name>A0A7C9J6C2_9ACTN</name>
<dbReference type="Gene3D" id="3.60.15.10">
    <property type="entry name" value="Ribonuclease Z/Hydroxyacylglutathione hydrolase-like"/>
    <property type="match status" value="1"/>
</dbReference>
<dbReference type="RefSeq" id="WP_202610665.1">
    <property type="nucleotide sequence ID" value="NZ_WXEW01000009.1"/>
</dbReference>
<comment type="caution">
    <text evidence="2">The sequence shown here is derived from an EMBL/GenBank/DDBJ whole genome shotgun (WGS) entry which is preliminary data.</text>
</comment>
<keyword evidence="3" id="KW-1185">Reference proteome</keyword>
<dbReference type="AlphaFoldDB" id="A0A7C9J6C2"/>
<dbReference type="InterPro" id="IPR050855">
    <property type="entry name" value="NDM-1-like"/>
</dbReference>
<proteinExistence type="predicted"/>
<feature type="domain" description="Metallo-beta-lactamase" evidence="1">
    <location>
        <begin position="63"/>
        <end position="231"/>
    </location>
</feature>
<dbReference type="InterPro" id="IPR036866">
    <property type="entry name" value="RibonucZ/Hydroxyglut_hydro"/>
</dbReference>
<dbReference type="InterPro" id="IPR001279">
    <property type="entry name" value="Metallo-B-lactamas"/>
</dbReference>
<keyword evidence="2" id="KW-0378">Hydrolase</keyword>